<gene>
    <name evidence="1" type="ORF">CPT_Maja_076</name>
</gene>
<dbReference type="EMBL" id="MT708549">
    <property type="protein sequence ID" value="QOV06296.1"/>
    <property type="molecule type" value="Genomic_DNA"/>
</dbReference>
<evidence type="ECO:0000313" key="1">
    <source>
        <dbReference type="EMBL" id="QOV06296.1"/>
    </source>
</evidence>
<organism evidence="1 2">
    <name type="scientific">Burkholderia phage Maja</name>
    <dbReference type="NCBI Taxonomy" id="2767571"/>
    <lineage>
        <taxon>Viruses</taxon>
        <taxon>Duplodnaviria</taxon>
        <taxon>Heunggongvirae</taxon>
        <taxon>Uroviricota</taxon>
        <taxon>Caudoviricetes</taxon>
        <taxon>Lindbergviridae</taxon>
        <taxon>Gladiolivirus</taxon>
        <taxon>Gladiolivirus maja</taxon>
    </lineage>
</organism>
<reference evidence="1 2" key="1">
    <citation type="submission" date="2020-07" db="EMBL/GenBank/DDBJ databases">
        <title>Complete genome sequence of Burkholderia gladioli phage Maja.</title>
        <authorList>
            <person name="Yu Z."/>
            <person name="Yao G.W."/>
            <person name="Guadalupe Vizoso-Pinto M."/>
            <person name="Sun L."/>
            <person name="Le T."/>
            <person name="Gonzalez C."/>
            <person name="Young R."/>
            <person name="Liu M."/>
        </authorList>
    </citation>
    <scope>NUCLEOTIDE SEQUENCE [LARGE SCALE GENOMIC DNA]</scope>
</reference>
<evidence type="ECO:0000313" key="2">
    <source>
        <dbReference type="Proteomes" id="UP000593952"/>
    </source>
</evidence>
<dbReference type="Proteomes" id="UP000593952">
    <property type="component" value="Segment"/>
</dbReference>
<sequence length="142" mass="16663">MEKKRYIVLQGQFSNRPLLATNDFEEAKSFVLERVKKGETFYARDVPARKVFRSSRGELKRFMDYKPEPIAPRRAVNDKWKNTTKRYVLTKHARHGIEELVLSSNDQGTLYEAVKFVEPGLFYKIRDRKSGRILVAGIRQLK</sequence>
<keyword evidence="2" id="KW-1185">Reference proteome</keyword>
<name>A0A7S6R7A0_9CAUD</name>
<proteinExistence type="predicted"/>
<protein>
    <submittedName>
        <fullName evidence="1">Uncharacterized protein</fullName>
    </submittedName>
</protein>
<accession>A0A7S6R7A0</accession>